<dbReference type="EMBL" id="KB468124">
    <property type="protein sequence ID" value="PCH41979.1"/>
    <property type="molecule type" value="Genomic_DNA"/>
</dbReference>
<evidence type="ECO:0000313" key="7">
    <source>
        <dbReference type="Proteomes" id="UP000218811"/>
    </source>
</evidence>
<keyword evidence="7" id="KW-1185">Reference proteome</keyword>
<dbReference type="InterPro" id="IPR029063">
    <property type="entry name" value="SAM-dependent_MTases_sf"/>
</dbReference>
<feature type="region of interest" description="Disordered" evidence="4">
    <location>
        <begin position="500"/>
        <end position="522"/>
    </location>
</feature>
<proteinExistence type="predicted"/>
<dbReference type="STRING" id="742152.A0A2H3JSY2"/>
<feature type="region of interest" description="Disordered" evidence="4">
    <location>
        <begin position="83"/>
        <end position="112"/>
    </location>
</feature>
<name>A0A2H3JSY2_WOLCO</name>
<evidence type="ECO:0000256" key="1">
    <source>
        <dbReference type="ARBA" id="ARBA00022603"/>
    </source>
</evidence>
<dbReference type="PROSITE" id="PS51683">
    <property type="entry name" value="SAM_OMT_II"/>
    <property type="match status" value="1"/>
</dbReference>
<dbReference type="OrthoDB" id="2410195at2759"/>
<evidence type="ECO:0000259" key="5">
    <source>
        <dbReference type="Pfam" id="PF00891"/>
    </source>
</evidence>
<dbReference type="GO" id="GO:0032259">
    <property type="term" value="P:methylation"/>
    <property type="evidence" value="ECO:0007669"/>
    <property type="project" value="UniProtKB-KW"/>
</dbReference>
<keyword evidence="2 6" id="KW-0808">Transferase</keyword>
<organism evidence="6 7">
    <name type="scientific">Wolfiporia cocos (strain MD-104)</name>
    <name type="common">Brown rot fungus</name>
    <dbReference type="NCBI Taxonomy" id="742152"/>
    <lineage>
        <taxon>Eukaryota</taxon>
        <taxon>Fungi</taxon>
        <taxon>Dikarya</taxon>
        <taxon>Basidiomycota</taxon>
        <taxon>Agaricomycotina</taxon>
        <taxon>Agaricomycetes</taxon>
        <taxon>Polyporales</taxon>
        <taxon>Phaeolaceae</taxon>
        <taxon>Wolfiporia</taxon>
    </lineage>
</organism>
<reference evidence="6 7" key="1">
    <citation type="journal article" date="2012" name="Science">
        <title>The Paleozoic origin of enzymatic lignin decomposition reconstructed from 31 fungal genomes.</title>
        <authorList>
            <person name="Floudas D."/>
            <person name="Binder M."/>
            <person name="Riley R."/>
            <person name="Barry K."/>
            <person name="Blanchette R.A."/>
            <person name="Henrissat B."/>
            <person name="Martinez A.T."/>
            <person name="Otillar R."/>
            <person name="Spatafora J.W."/>
            <person name="Yadav J.S."/>
            <person name="Aerts A."/>
            <person name="Benoit I."/>
            <person name="Boyd A."/>
            <person name="Carlson A."/>
            <person name="Copeland A."/>
            <person name="Coutinho P.M."/>
            <person name="de Vries R.P."/>
            <person name="Ferreira P."/>
            <person name="Findley K."/>
            <person name="Foster B."/>
            <person name="Gaskell J."/>
            <person name="Glotzer D."/>
            <person name="Gorecki P."/>
            <person name="Heitman J."/>
            <person name="Hesse C."/>
            <person name="Hori C."/>
            <person name="Igarashi K."/>
            <person name="Jurgens J.A."/>
            <person name="Kallen N."/>
            <person name="Kersten P."/>
            <person name="Kohler A."/>
            <person name="Kuees U."/>
            <person name="Kumar T.K.A."/>
            <person name="Kuo A."/>
            <person name="LaButti K."/>
            <person name="Larrondo L.F."/>
            <person name="Lindquist E."/>
            <person name="Ling A."/>
            <person name="Lombard V."/>
            <person name="Lucas S."/>
            <person name="Lundell T."/>
            <person name="Martin R."/>
            <person name="McLaughlin D.J."/>
            <person name="Morgenstern I."/>
            <person name="Morin E."/>
            <person name="Murat C."/>
            <person name="Nagy L.G."/>
            <person name="Nolan M."/>
            <person name="Ohm R.A."/>
            <person name="Patyshakuliyeva A."/>
            <person name="Rokas A."/>
            <person name="Ruiz-Duenas F.J."/>
            <person name="Sabat G."/>
            <person name="Salamov A."/>
            <person name="Samejima M."/>
            <person name="Schmutz J."/>
            <person name="Slot J.C."/>
            <person name="St John F."/>
            <person name="Stenlid J."/>
            <person name="Sun H."/>
            <person name="Sun S."/>
            <person name="Syed K."/>
            <person name="Tsang A."/>
            <person name="Wiebenga A."/>
            <person name="Young D."/>
            <person name="Pisabarro A."/>
            <person name="Eastwood D.C."/>
            <person name="Martin F."/>
            <person name="Cullen D."/>
            <person name="Grigoriev I.V."/>
            <person name="Hibbett D.S."/>
        </authorList>
    </citation>
    <scope>NUCLEOTIDE SEQUENCE [LARGE SCALE GENOMIC DNA]</scope>
    <source>
        <strain evidence="6 7">MD-104</strain>
    </source>
</reference>
<protein>
    <submittedName>
        <fullName evidence="6">S-adenosyl-L-methionine-dependent methyltransferase</fullName>
    </submittedName>
</protein>
<dbReference type="PANTHER" id="PTHR43712">
    <property type="entry name" value="PUTATIVE (AFU_ORTHOLOGUE AFUA_4G14580)-RELATED"/>
    <property type="match status" value="1"/>
</dbReference>
<dbReference type="OMA" id="YWEVAEN"/>
<keyword evidence="1 6" id="KW-0489">Methyltransferase</keyword>
<dbReference type="AlphaFoldDB" id="A0A2H3JSY2"/>
<dbReference type="InterPro" id="IPR016461">
    <property type="entry name" value="COMT-like"/>
</dbReference>
<evidence type="ECO:0000256" key="4">
    <source>
        <dbReference type="SAM" id="MobiDB-lite"/>
    </source>
</evidence>
<feature type="domain" description="O-methyltransferase C-terminal" evidence="5">
    <location>
        <begin position="261"/>
        <end position="380"/>
    </location>
</feature>
<gene>
    <name evidence="6" type="ORF">WOLCODRAFT_72544</name>
</gene>
<evidence type="ECO:0000256" key="2">
    <source>
        <dbReference type="ARBA" id="ARBA00022679"/>
    </source>
</evidence>
<keyword evidence="3" id="KW-0949">S-adenosyl-L-methionine</keyword>
<dbReference type="Proteomes" id="UP000218811">
    <property type="component" value="Unassembled WGS sequence"/>
</dbReference>
<dbReference type="SUPFAM" id="SSF53335">
    <property type="entry name" value="S-adenosyl-L-methionine-dependent methyltransferases"/>
    <property type="match status" value="1"/>
</dbReference>
<evidence type="ECO:0000256" key="3">
    <source>
        <dbReference type="ARBA" id="ARBA00022691"/>
    </source>
</evidence>
<sequence>MAEMLTTHPAVLAAVNQIVAACGQLCASVQRPFLTVCDAAMGYHLPACLRLLEAAHIPEILREAGPRGLHVNEISRRVGQLLRANRSRKGNPEDGEEGRYEGATAESEDSQELRLDPSLLSHVLRLLATHHITREVRPDVFANNRISGAIDSGRTVTELGQTPETKYDGTNGIAAFVGLWCASDIGASRRREKSREDTAADHPMHAPFNLAFRTRVPYFEWLETPENAGRLKRFGRAMTGTGSWEVPGAIVGGFPWHTLPPSSLVVDVGGGIGSTSLLLAHAFPRLRLLIQDRPQVVKMGETAWKERCPELLESGRAAFQSHNFFAPQPPLPDAMRDTVFLLRVITHDWPDAYVKRILLHLRQAAGPNTKLLLADYVLPLACLDEDPDPDSPCQDCGMEGKMKAPPLPGTVRSLAPEGSPLLPNLGKANANAYWLDLTMRVTFNAQERTLRELTALAQSVGWKIVRVTRAGSGSLFGHLIAEPVDIPAESLGLLETPLPGMLQTNKEQSKHTTARVDTCDQP</sequence>
<dbReference type="Pfam" id="PF00891">
    <property type="entry name" value="Methyltransf_2"/>
    <property type="match status" value="1"/>
</dbReference>
<dbReference type="InterPro" id="IPR001077">
    <property type="entry name" value="COMT_C"/>
</dbReference>
<dbReference type="Gene3D" id="3.40.50.150">
    <property type="entry name" value="Vaccinia Virus protein VP39"/>
    <property type="match status" value="1"/>
</dbReference>
<dbReference type="InterPro" id="IPR036388">
    <property type="entry name" value="WH-like_DNA-bd_sf"/>
</dbReference>
<dbReference type="PANTHER" id="PTHR43712:SF2">
    <property type="entry name" value="O-METHYLTRANSFERASE CICE"/>
    <property type="match status" value="1"/>
</dbReference>
<dbReference type="GO" id="GO:0008171">
    <property type="term" value="F:O-methyltransferase activity"/>
    <property type="evidence" value="ECO:0007669"/>
    <property type="project" value="InterPro"/>
</dbReference>
<accession>A0A2H3JSY2</accession>
<dbReference type="Gene3D" id="1.10.10.10">
    <property type="entry name" value="Winged helix-like DNA-binding domain superfamily/Winged helix DNA-binding domain"/>
    <property type="match status" value="1"/>
</dbReference>
<evidence type="ECO:0000313" key="6">
    <source>
        <dbReference type="EMBL" id="PCH41979.1"/>
    </source>
</evidence>